<reference evidence="1" key="1">
    <citation type="submission" date="2023-03" db="EMBL/GenBank/DDBJ databases">
        <title>MT1 and MT2 Draft Genomes of Novel Species.</title>
        <authorList>
            <person name="Venkateswaran K."/>
        </authorList>
    </citation>
    <scope>NUCLEOTIDE SEQUENCE</scope>
    <source>
        <strain evidence="1">F6_3S_P_1C</strain>
    </source>
</reference>
<proteinExistence type="predicted"/>
<evidence type="ECO:0000313" key="1">
    <source>
        <dbReference type="EMBL" id="MDN4603812.1"/>
    </source>
</evidence>
<sequence>MKKRILVIMKEKWKLSQVNHHKDISHTDTIGSQYLDIMIDTVIMIIMRHLTGLFMSIINTDPLN</sequence>
<dbReference type="Proteomes" id="UP001174205">
    <property type="component" value="Unassembled WGS sequence"/>
</dbReference>
<gene>
    <name evidence="1" type="ORF">P5G61_21390</name>
</gene>
<protein>
    <submittedName>
        <fullName evidence="1">Uncharacterized protein</fullName>
    </submittedName>
</protein>
<organism evidence="1 2">
    <name type="scientific">Paenibacillus vandeheii</name>
    <dbReference type="NCBI Taxonomy" id="3035917"/>
    <lineage>
        <taxon>Bacteria</taxon>
        <taxon>Bacillati</taxon>
        <taxon>Bacillota</taxon>
        <taxon>Bacilli</taxon>
        <taxon>Bacillales</taxon>
        <taxon>Paenibacillaceae</taxon>
        <taxon>Paenibacillus</taxon>
    </lineage>
</organism>
<dbReference type="EMBL" id="JAROCD010000011">
    <property type="protein sequence ID" value="MDN4603812.1"/>
    <property type="molecule type" value="Genomic_DNA"/>
</dbReference>
<name>A0ABT8JH61_9BACL</name>
<comment type="caution">
    <text evidence="1">The sequence shown here is derived from an EMBL/GenBank/DDBJ whole genome shotgun (WGS) entry which is preliminary data.</text>
</comment>
<evidence type="ECO:0000313" key="2">
    <source>
        <dbReference type="Proteomes" id="UP001174205"/>
    </source>
</evidence>
<keyword evidence="2" id="KW-1185">Reference proteome</keyword>
<accession>A0ABT8JH61</accession>